<reference evidence="4" key="1">
    <citation type="submission" date="2021-06" db="EMBL/GenBank/DDBJ databases">
        <authorList>
            <person name="Hodson N. C."/>
            <person name="Mongue J. A."/>
            <person name="Jaron S. K."/>
        </authorList>
    </citation>
    <scope>NUCLEOTIDE SEQUENCE</scope>
</reference>
<dbReference type="GO" id="GO:0005829">
    <property type="term" value="C:cytosol"/>
    <property type="evidence" value="ECO:0007669"/>
    <property type="project" value="TreeGrafter"/>
</dbReference>
<keyword evidence="3" id="KW-0732">Signal</keyword>
<evidence type="ECO:0000256" key="2">
    <source>
        <dbReference type="ARBA" id="ARBA00022737"/>
    </source>
</evidence>
<keyword evidence="1" id="KW-0433">Leucine-rich repeat</keyword>
<dbReference type="GO" id="GO:0048471">
    <property type="term" value="C:perinuclear region of cytoplasm"/>
    <property type="evidence" value="ECO:0007669"/>
    <property type="project" value="TreeGrafter"/>
</dbReference>
<feature type="chain" id="PRO_5035329022" description="Ran GTPase-activating protein 1" evidence="3">
    <location>
        <begin position="39"/>
        <end position="591"/>
    </location>
</feature>
<dbReference type="GO" id="GO:0006913">
    <property type="term" value="P:nucleocytoplasmic transport"/>
    <property type="evidence" value="ECO:0007669"/>
    <property type="project" value="TreeGrafter"/>
</dbReference>
<dbReference type="PANTHER" id="PTHR24113">
    <property type="entry name" value="RAN GTPASE-ACTIVATING PROTEIN 1"/>
    <property type="match status" value="1"/>
</dbReference>
<organism evidence="4 5">
    <name type="scientific">Allacma fusca</name>
    <dbReference type="NCBI Taxonomy" id="39272"/>
    <lineage>
        <taxon>Eukaryota</taxon>
        <taxon>Metazoa</taxon>
        <taxon>Ecdysozoa</taxon>
        <taxon>Arthropoda</taxon>
        <taxon>Hexapoda</taxon>
        <taxon>Collembola</taxon>
        <taxon>Symphypleona</taxon>
        <taxon>Sminthuridae</taxon>
        <taxon>Allacma</taxon>
    </lineage>
</organism>
<evidence type="ECO:0008006" key="6">
    <source>
        <dbReference type="Google" id="ProtNLM"/>
    </source>
</evidence>
<keyword evidence="5" id="KW-1185">Reference proteome</keyword>
<proteinExistence type="predicted"/>
<evidence type="ECO:0000313" key="4">
    <source>
        <dbReference type="EMBL" id="CAG7716423.1"/>
    </source>
</evidence>
<dbReference type="GO" id="GO:0005096">
    <property type="term" value="F:GTPase activator activity"/>
    <property type="evidence" value="ECO:0007669"/>
    <property type="project" value="InterPro"/>
</dbReference>
<feature type="signal peptide" evidence="3">
    <location>
        <begin position="1"/>
        <end position="38"/>
    </location>
</feature>
<dbReference type="CDD" id="cd00116">
    <property type="entry name" value="LRR_RI"/>
    <property type="match status" value="1"/>
</dbReference>
<dbReference type="InterPro" id="IPR027038">
    <property type="entry name" value="RanGap"/>
</dbReference>
<dbReference type="InterPro" id="IPR001611">
    <property type="entry name" value="Leu-rich_rpt"/>
</dbReference>
<dbReference type="PROSITE" id="PS51257">
    <property type="entry name" value="PROKAR_LIPOPROTEIN"/>
    <property type="match status" value="1"/>
</dbReference>
<dbReference type="SMART" id="SM00368">
    <property type="entry name" value="LRR_RI"/>
    <property type="match status" value="8"/>
</dbReference>
<keyword evidence="2" id="KW-0677">Repeat</keyword>
<sequence length="591" mass="65083">MRLSLPHLLQSFLASTFSVLFYPLQLLVSLSACLGHRADPIGNIMSFGQLEVPPHKLWHGTDLDPTNGVSIKGSGFNLNNANDAEVLVDMIRQQYPVLYLELEGNTLGVEAAKEIGKILESKPELVAAFWKDLFTGRLKSEIPQALGYLLGGVDLAGARLTCLDLSDNAIGPVGMPGLVPFFKSRSSFSLKELIFNNNGWGPDGGSMLAEALLGCYRKSIEEGGEVFQLKIFICGRSRIENKAAINLATFFKEIKSLEEIHMPQNGIYVEGINALTDSFRENPNLRVLNLNDNTVSSKGCVKLAECVTGLLNLTELNLGDCLIKTDGVRTLSNALAECKNLEKINLESNEIENEVGELLAGILAKLPKLTEVNLCGNEFSNRTADDIQNILRSSRSKPEVLIDAEASDNENEEGYSVLEETNGSVYHSTLEDDEVRQFLKEPTLENFNTILPNPDQRLCDYLATSPDVGESGTTVAGLCVRAACNISSFQHPKSEKCFVSLLDRAVEDQFFATHILQRFGLMQVEDSKGSSVDKIPSSAIISLRNYIQSHKLSYVNLGTFHWFLKGYNSNTDETKTHIKNLFETVDTKLFG</sequence>
<dbReference type="Proteomes" id="UP000708208">
    <property type="component" value="Unassembled WGS sequence"/>
</dbReference>
<dbReference type="OrthoDB" id="184583at2759"/>
<evidence type="ECO:0000313" key="5">
    <source>
        <dbReference type="Proteomes" id="UP000708208"/>
    </source>
</evidence>
<dbReference type="Pfam" id="PF13516">
    <property type="entry name" value="LRR_6"/>
    <property type="match status" value="2"/>
</dbReference>
<dbReference type="AlphaFoldDB" id="A0A8J2JXT6"/>
<name>A0A8J2JXT6_9HEXA</name>
<dbReference type="EMBL" id="CAJVCH010038410">
    <property type="protein sequence ID" value="CAG7716423.1"/>
    <property type="molecule type" value="Genomic_DNA"/>
</dbReference>
<protein>
    <recommendedName>
        <fullName evidence="6">Ran GTPase-activating protein 1</fullName>
    </recommendedName>
</protein>
<comment type="caution">
    <text evidence="4">The sequence shown here is derived from an EMBL/GenBank/DDBJ whole genome shotgun (WGS) entry which is preliminary data.</text>
</comment>
<evidence type="ECO:0000256" key="1">
    <source>
        <dbReference type="ARBA" id="ARBA00022614"/>
    </source>
</evidence>
<dbReference type="GO" id="GO:0031267">
    <property type="term" value="F:small GTPase binding"/>
    <property type="evidence" value="ECO:0007669"/>
    <property type="project" value="TreeGrafter"/>
</dbReference>
<evidence type="ECO:0000256" key="3">
    <source>
        <dbReference type="SAM" id="SignalP"/>
    </source>
</evidence>
<gene>
    <name evidence="4" type="ORF">AFUS01_LOCUS5936</name>
</gene>
<dbReference type="GO" id="GO:0005634">
    <property type="term" value="C:nucleus"/>
    <property type="evidence" value="ECO:0007669"/>
    <property type="project" value="TreeGrafter"/>
</dbReference>
<dbReference type="PANTHER" id="PTHR24113:SF12">
    <property type="entry name" value="RAN GTPASE-ACTIVATING PROTEIN 1"/>
    <property type="match status" value="1"/>
</dbReference>
<accession>A0A8J2JXT6</accession>